<evidence type="ECO:0000313" key="2">
    <source>
        <dbReference type="EMBL" id="KAK3334124.1"/>
    </source>
</evidence>
<dbReference type="Proteomes" id="UP001286456">
    <property type="component" value="Unassembled WGS sequence"/>
</dbReference>
<keyword evidence="1" id="KW-0732">Signal</keyword>
<evidence type="ECO:0000313" key="3">
    <source>
        <dbReference type="Proteomes" id="UP001286456"/>
    </source>
</evidence>
<feature type="signal peptide" evidence="1">
    <location>
        <begin position="1"/>
        <end position="33"/>
    </location>
</feature>
<organism evidence="2 3">
    <name type="scientific">Cercophora scortea</name>
    <dbReference type="NCBI Taxonomy" id="314031"/>
    <lineage>
        <taxon>Eukaryota</taxon>
        <taxon>Fungi</taxon>
        <taxon>Dikarya</taxon>
        <taxon>Ascomycota</taxon>
        <taxon>Pezizomycotina</taxon>
        <taxon>Sordariomycetes</taxon>
        <taxon>Sordariomycetidae</taxon>
        <taxon>Sordariales</taxon>
        <taxon>Lasiosphaeriaceae</taxon>
        <taxon>Cercophora</taxon>
    </lineage>
</organism>
<comment type="caution">
    <text evidence="2">The sequence shown here is derived from an EMBL/GenBank/DDBJ whole genome shotgun (WGS) entry which is preliminary data.</text>
</comment>
<feature type="chain" id="PRO_5042171262" evidence="1">
    <location>
        <begin position="34"/>
        <end position="181"/>
    </location>
</feature>
<sequence length="181" mass="20574">MHTKHALISPRCDWKMALVVWGTAFLRIPFTSGQECVDGVKCTGVLPGDWMPNDPMGQQVVVMMMHDGMGWDRNKTWQPRQALPPPRPFRSEHFSIPGRGSQTQTATPEMSEIDQAGLGWAGFKFSFHFRHLDDDNLEIIIRITVQARLLWVELHKGRVRTAGKRGHCISLHCLQRLFACA</sequence>
<evidence type="ECO:0000256" key="1">
    <source>
        <dbReference type="SAM" id="SignalP"/>
    </source>
</evidence>
<dbReference type="AlphaFoldDB" id="A0AAE0IZK5"/>
<reference evidence="2" key="2">
    <citation type="submission" date="2023-06" db="EMBL/GenBank/DDBJ databases">
        <authorList>
            <consortium name="Lawrence Berkeley National Laboratory"/>
            <person name="Haridas S."/>
            <person name="Hensen N."/>
            <person name="Bonometti L."/>
            <person name="Westerberg I."/>
            <person name="Brannstrom I.O."/>
            <person name="Guillou S."/>
            <person name="Cros-Aarteil S."/>
            <person name="Calhoun S."/>
            <person name="Kuo A."/>
            <person name="Mondo S."/>
            <person name="Pangilinan J."/>
            <person name="Riley R."/>
            <person name="Labutti K."/>
            <person name="Andreopoulos B."/>
            <person name="Lipzen A."/>
            <person name="Chen C."/>
            <person name="Yanf M."/>
            <person name="Daum C."/>
            <person name="Ng V."/>
            <person name="Clum A."/>
            <person name="Steindorff A."/>
            <person name="Ohm R."/>
            <person name="Martin F."/>
            <person name="Silar P."/>
            <person name="Natvig D."/>
            <person name="Lalanne C."/>
            <person name="Gautier V."/>
            <person name="Ament-Velasquez S.L."/>
            <person name="Kruys A."/>
            <person name="Hutchinson M.I."/>
            <person name="Powell A.J."/>
            <person name="Barry K."/>
            <person name="Miller A.N."/>
            <person name="Grigoriev I.V."/>
            <person name="Debuchy R."/>
            <person name="Gladieux P."/>
            <person name="Thoren M.H."/>
            <person name="Johannesson H."/>
        </authorList>
    </citation>
    <scope>NUCLEOTIDE SEQUENCE</scope>
    <source>
        <strain evidence="2">SMH4131-1</strain>
    </source>
</reference>
<name>A0AAE0IZK5_9PEZI</name>
<gene>
    <name evidence="2" type="ORF">B0T19DRAFT_420125</name>
</gene>
<accession>A0AAE0IZK5</accession>
<reference evidence="2" key="1">
    <citation type="journal article" date="2023" name="Mol. Phylogenet. Evol.">
        <title>Genome-scale phylogeny and comparative genomics of the fungal order Sordariales.</title>
        <authorList>
            <person name="Hensen N."/>
            <person name="Bonometti L."/>
            <person name="Westerberg I."/>
            <person name="Brannstrom I.O."/>
            <person name="Guillou S."/>
            <person name="Cros-Aarteil S."/>
            <person name="Calhoun S."/>
            <person name="Haridas S."/>
            <person name="Kuo A."/>
            <person name="Mondo S."/>
            <person name="Pangilinan J."/>
            <person name="Riley R."/>
            <person name="LaButti K."/>
            <person name="Andreopoulos B."/>
            <person name="Lipzen A."/>
            <person name="Chen C."/>
            <person name="Yan M."/>
            <person name="Daum C."/>
            <person name="Ng V."/>
            <person name="Clum A."/>
            <person name="Steindorff A."/>
            <person name="Ohm R.A."/>
            <person name="Martin F."/>
            <person name="Silar P."/>
            <person name="Natvig D.O."/>
            <person name="Lalanne C."/>
            <person name="Gautier V."/>
            <person name="Ament-Velasquez S.L."/>
            <person name="Kruys A."/>
            <person name="Hutchinson M.I."/>
            <person name="Powell A.J."/>
            <person name="Barry K."/>
            <person name="Miller A.N."/>
            <person name="Grigoriev I.V."/>
            <person name="Debuchy R."/>
            <person name="Gladieux P."/>
            <person name="Hiltunen Thoren M."/>
            <person name="Johannesson H."/>
        </authorList>
    </citation>
    <scope>NUCLEOTIDE SEQUENCE</scope>
    <source>
        <strain evidence="2">SMH4131-1</strain>
    </source>
</reference>
<keyword evidence="3" id="KW-1185">Reference proteome</keyword>
<proteinExistence type="predicted"/>
<protein>
    <submittedName>
        <fullName evidence="2">Uncharacterized protein</fullName>
    </submittedName>
</protein>
<dbReference type="EMBL" id="JAUEPO010000002">
    <property type="protein sequence ID" value="KAK3334124.1"/>
    <property type="molecule type" value="Genomic_DNA"/>
</dbReference>